<dbReference type="OrthoDB" id="8954335at2759"/>
<dbReference type="EMBL" id="ML976983">
    <property type="protein sequence ID" value="KAF1960062.1"/>
    <property type="molecule type" value="Genomic_DNA"/>
</dbReference>
<dbReference type="GO" id="GO:0005525">
    <property type="term" value="F:GTP binding"/>
    <property type="evidence" value="ECO:0007669"/>
    <property type="project" value="InterPro"/>
</dbReference>
<sequence>MTAHGPSSDGRKSSAHRANQSGTLPLEPPNLKPEDVVIAVMGVTGCGKTTFVNYFADYQLQVGNQLMSCTQNVQVVPCTLEGNGKIYLVDTPGFDDSMRTDSEILREVAAWLNQAYKSQIKLSGIIYLHRITDVRIPGSGTKNLRMFKRLCGDDGLKSVVLATTMWENTSEEEGARRESELVTNPIFWKPMIEQGSRLFRQNAGRASGDKIMQYLIRRKRPVTLTLQHEMAQGLELGQTGAGAEVVQAVEKEKEYYGKQLRDLENELRDALTKRDLDRKEELEELKTQFEDKISRGQHDVRQLQVDSDKLYEEMKQQHEKEMAELAKQISEKDLAIQQTRIDLALMKESHAHELERQDLEWRLKMKDRALKMYRATCIVM</sequence>
<name>A0A6A5U895_9PLEO</name>
<feature type="region of interest" description="Disordered" evidence="2">
    <location>
        <begin position="1"/>
        <end position="29"/>
    </location>
</feature>
<accession>A0A6A5U895</accession>
<dbReference type="CDD" id="cd00882">
    <property type="entry name" value="Ras_like_GTPase"/>
    <property type="match status" value="1"/>
</dbReference>
<proteinExistence type="predicted"/>
<evidence type="ECO:0000259" key="3">
    <source>
        <dbReference type="Pfam" id="PF01926"/>
    </source>
</evidence>
<dbReference type="AlphaFoldDB" id="A0A6A5U895"/>
<dbReference type="Proteomes" id="UP000800035">
    <property type="component" value="Unassembled WGS sequence"/>
</dbReference>
<keyword evidence="5" id="KW-1185">Reference proteome</keyword>
<dbReference type="Gene3D" id="3.40.50.300">
    <property type="entry name" value="P-loop containing nucleotide triphosphate hydrolases"/>
    <property type="match status" value="1"/>
</dbReference>
<feature type="domain" description="G" evidence="3">
    <location>
        <begin position="38"/>
        <end position="129"/>
    </location>
</feature>
<gene>
    <name evidence="4" type="ORF">CC80DRAFT_465621</name>
</gene>
<evidence type="ECO:0000313" key="5">
    <source>
        <dbReference type="Proteomes" id="UP000800035"/>
    </source>
</evidence>
<dbReference type="Pfam" id="PF01926">
    <property type="entry name" value="MMR_HSR1"/>
    <property type="match status" value="1"/>
</dbReference>
<dbReference type="InterPro" id="IPR006073">
    <property type="entry name" value="GTP-bd"/>
</dbReference>
<evidence type="ECO:0000256" key="2">
    <source>
        <dbReference type="SAM" id="MobiDB-lite"/>
    </source>
</evidence>
<dbReference type="SUPFAM" id="SSF52540">
    <property type="entry name" value="P-loop containing nucleoside triphosphate hydrolases"/>
    <property type="match status" value="1"/>
</dbReference>
<evidence type="ECO:0000256" key="1">
    <source>
        <dbReference type="SAM" id="Coils"/>
    </source>
</evidence>
<evidence type="ECO:0000313" key="4">
    <source>
        <dbReference type="EMBL" id="KAF1960062.1"/>
    </source>
</evidence>
<protein>
    <recommendedName>
        <fullName evidence="3">G domain-containing protein</fullName>
    </recommendedName>
</protein>
<keyword evidence="1" id="KW-0175">Coiled coil</keyword>
<reference evidence="4" key="1">
    <citation type="journal article" date="2020" name="Stud. Mycol.">
        <title>101 Dothideomycetes genomes: a test case for predicting lifestyles and emergence of pathogens.</title>
        <authorList>
            <person name="Haridas S."/>
            <person name="Albert R."/>
            <person name="Binder M."/>
            <person name="Bloem J."/>
            <person name="Labutti K."/>
            <person name="Salamov A."/>
            <person name="Andreopoulos B."/>
            <person name="Baker S."/>
            <person name="Barry K."/>
            <person name="Bills G."/>
            <person name="Bluhm B."/>
            <person name="Cannon C."/>
            <person name="Castanera R."/>
            <person name="Culley D."/>
            <person name="Daum C."/>
            <person name="Ezra D."/>
            <person name="Gonzalez J."/>
            <person name="Henrissat B."/>
            <person name="Kuo A."/>
            <person name="Liang C."/>
            <person name="Lipzen A."/>
            <person name="Lutzoni F."/>
            <person name="Magnuson J."/>
            <person name="Mondo S."/>
            <person name="Nolan M."/>
            <person name="Ohm R."/>
            <person name="Pangilinan J."/>
            <person name="Park H.-J."/>
            <person name="Ramirez L."/>
            <person name="Alfaro M."/>
            <person name="Sun H."/>
            <person name="Tritt A."/>
            <person name="Yoshinaga Y."/>
            <person name="Zwiers L.-H."/>
            <person name="Turgeon B."/>
            <person name="Goodwin S."/>
            <person name="Spatafora J."/>
            <person name="Crous P."/>
            <person name="Grigoriev I."/>
        </authorList>
    </citation>
    <scope>NUCLEOTIDE SEQUENCE</scope>
    <source>
        <strain evidence="4">CBS 675.92</strain>
    </source>
</reference>
<feature type="coiled-coil region" evidence="1">
    <location>
        <begin position="246"/>
        <end position="335"/>
    </location>
</feature>
<organism evidence="4 5">
    <name type="scientific">Byssothecium circinans</name>
    <dbReference type="NCBI Taxonomy" id="147558"/>
    <lineage>
        <taxon>Eukaryota</taxon>
        <taxon>Fungi</taxon>
        <taxon>Dikarya</taxon>
        <taxon>Ascomycota</taxon>
        <taxon>Pezizomycotina</taxon>
        <taxon>Dothideomycetes</taxon>
        <taxon>Pleosporomycetidae</taxon>
        <taxon>Pleosporales</taxon>
        <taxon>Massarineae</taxon>
        <taxon>Massarinaceae</taxon>
        <taxon>Byssothecium</taxon>
    </lineage>
</organism>
<dbReference type="InterPro" id="IPR027417">
    <property type="entry name" value="P-loop_NTPase"/>
</dbReference>